<dbReference type="Proteomes" id="UP001215503">
    <property type="component" value="Unassembled WGS sequence"/>
</dbReference>
<keyword evidence="2" id="KW-0808">Transferase</keyword>
<dbReference type="Pfam" id="PF00398">
    <property type="entry name" value="RrnaAD"/>
    <property type="match status" value="1"/>
</dbReference>
<dbReference type="SUPFAM" id="SSF53335">
    <property type="entry name" value="S-adenosyl-L-methionine-dependent methyltransferases"/>
    <property type="match status" value="1"/>
</dbReference>
<evidence type="ECO:0000313" key="6">
    <source>
        <dbReference type="Proteomes" id="UP001215503"/>
    </source>
</evidence>
<dbReference type="Gene3D" id="3.40.50.150">
    <property type="entry name" value="Vaccinia Virus protein VP39"/>
    <property type="match status" value="1"/>
</dbReference>
<comment type="caution">
    <text evidence="5">The sequence shown here is derived from an EMBL/GenBank/DDBJ whole genome shotgun (WGS) entry which is preliminary data.</text>
</comment>
<dbReference type="CDD" id="cd02440">
    <property type="entry name" value="AdoMet_MTases"/>
    <property type="match status" value="1"/>
</dbReference>
<proteinExistence type="predicted"/>
<evidence type="ECO:0000256" key="1">
    <source>
        <dbReference type="ARBA" id="ARBA00022603"/>
    </source>
</evidence>
<organism evidence="5 6">
    <name type="scientific">Aquibaculum arenosum</name>
    <dbReference type="NCBI Taxonomy" id="3032591"/>
    <lineage>
        <taxon>Bacteria</taxon>
        <taxon>Pseudomonadati</taxon>
        <taxon>Pseudomonadota</taxon>
        <taxon>Alphaproteobacteria</taxon>
        <taxon>Rhodospirillales</taxon>
        <taxon>Rhodovibrionaceae</taxon>
        <taxon>Aquibaculum</taxon>
    </lineage>
</organism>
<evidence type="ECO:0000313" key="5">
    <source>
        <dbReference type="EMBL" id="MDF2095916.1"/>
    </source>
</evidence>
<keyword evidence="6" id="KW-1185">Reference proteome</keyword>
<protein>
    <submittedName>
        <fullName evidence="5">rRNA adenine N-6-methyltransferase family protein</fullName>
    </submittedName>
</protein>
<dbReference type="EMBL" id="JARHUD010000004">
    <property type="protein sequence ID" value="MDF2095916.1"/>
    <property type="molecule type" value="Genomic_DNA"/>
</dbReference>
<accession>A0ABT5YLU3</accession>
<reference evidence="5 6" key="1">
    <citation type="submission" date="2023-03" db="EMBL/GenBank/DDBJ databases">
        <title>Fodinicurvata sp. CAU 1616 isolated from sea sendiment.</title>
        <authorList>
            <person name="Kim W."/>
        </authorList>
    </citation>
    <scope>NUCLEOTIDE SEQUENCE [LARGE SCALE GENOMIC DNA]</scope>
    <source>
        <strain evidence="5 6">CAU 1616</strain>
    </source>
</reference>
<name>A0ABT5YLU3_9PROT</name>
<keyword evidence="4" id="KW-0694">RNA-binding</keyword>
<evidence type="ECO:0000256" key="3">
    <source>
        <dbReference type="ARBA" id="ARBA00022691"/>
    </source>
</evidence>
<evidence type="ECO:0000256" key="4">
    <source>
        <dbReference type="ARBA" id="ARBA00022884"/>
    </source>
</evidence>
<gene>
    <name evidence="5" type="ORF">P2G67_08000</name>
</gene>
<dbReference type="InterPro" id="IPR001737">
    <property type="entry name" value="KsgA/Erm"/>
</dbReference>
<evidence type="ECO:0000256" key="2">
    <source>
        <dbReference type="ARBA" id="ARBA00022679"/>
    </source>
</evidence>
<keyword evidence="1" id="KW-0489">Methyltransferase</keyword>
<sequence>MANPNSLFFQLWLEHPLSIASVVPSSHALARALAAPVPLDDPEAWVVELGPGTGVVTRALLKRGLRPDRLLAIEREPQLAELLAKDLPEGVEILTDDALHLGSLLRARGIQRVSAIVSGIPLVAIPADEQGLLLNQAAELLEPGAPFLQFTYGPVAPARRSLLQRAGLVARRERFVPLNFPPASVWSFRREAGSPSRE</sequence>
<dbReference type="InterPro" id="IPR029063">
    <property type="entry name" value="SAM-dependent_MTases_sf"/>
</dbReference>
<keyword evidence="3" id="KW-0949">S-adenosyl-L-methionine</keyword>
<dbReference type="RefSeq" id="WP_275821821.1">
    <property type="nucleotide sequence ID" value="NZ_JARHUD010000004.1"/>
</dbReference>